<dbReference type="GO" id="GO:0046872">
    <property type="term" value="F:metal ion binding"/>
    <property type="evidence" value="ECO:0007669"/>
    <property type="project" value="UniProtKB-KW"/>
</dbReference>
<dbReference type="FunCoup" id="A0A200PMP5">
    <property type="interactions" value="2551"/>
</dbReference>
<dbReference type="InterPro" id="IPR003149">
    <property type="entry name" value="Fe_hydrogenase_ssu"/>
</dbReference>
<dbReference type="PANTHER" id="PTHR11615">
    <property type="entry name" value="NITRATE, FORMATE, IRON DEHYDROGENASE"/>
    <property type="match status" value="1"/>
</dbReference>
<evidence type="ECO:0000256" key="5">
    <source>
        <dbReference type="ARBA" id="ARBA00023014"/>
    </source>
</evidence>
<dbReference type="STRING" id="56857.A0A200PMP5"/>
<dbReference type="GO" id="GO:0051539">
    <property type="term" value="F:4 iron, 4 sulfur cluster binding"/>
    <property type="evidence" value="ECO:0007669"/>
    <property type="project" value="UniProtKB-KW"/>
</dbReference>
<keyword evidence="3" id="KW-0479">Metal-binding</keyword>
<evidence type="ECO:0000256" key="2">
    <source>
        <dbReference type="ARBA" id="ARBA00022485"/>
    </source>
</evidence>
<evidence type="ECO:0000256" key="3">
    <source>
        <dbReference type="ARBA" id="ARBA00022723"/>
    </source>
</evidence>
<keyword evidence="4" id="KW-0408">Iron</keyword>
<dbReference type="InterPro" id="IPR009016">
    <property type="entry name" value="Fe_hydrogenase"/>
</dbReference>
<comment type="similarity">
    <text evidence="1">Belongs to the NARF family.</text>
</comment>
<dbReference type="Pfam" id="PF02906">
    <property type="entry name" value="Fe_hyd_lg_C"/>
    <property type="match status" value="1"/>
</dbReference>
<dbReference type="Gene3D" id="3.40.950.10">
    <property type="entry name" value="Fe-only Hydrogenase (Larger Subunit), Chain L, domain 3"/>
    <property type="match status" value="1"/>
</dbReference>
<dbReference type="Proteomes" id="UP000195402">
    <property type="component" value="Unassembled WGS sequence"/>
</dbReference>
<proteinExistence type="inferred from homology"/>
<dbReference type="OMA" id="GYLHHVL"/>
<feature type="domain" description="Iron hydrogenase small subunit" evidence="6">
    <location>
        <begin position="415"/>
        <end position="472"/>
    </location>
</feature>
<organism evidence="7 8">
    <name type="scientific">Macleaya cordata</name>
    <name type="common">Five-seeded plume-poppy</name>
    <name type="synonym">Bocconia cordata</name>
    <dbReference type="NCBI Taxonomy" id="56857"/>
    <lineage>
        <taxon>Eukaryota</taxon>
        <taxon>Viridiplantae</taxon>
        <taxon>Streptophyta</taxon>
        <taxon>Embryophyta</taxon>
        <taxon>Tracheophyta</taxon>
        <taxon>Spermatophyta</taxon>
        <taxon>Magnoliopsida</taxon>
        <taxon>Ranunculales</taxon>
        <taxon>Papaveraceae</taxon>
        <taxon>Papaveroideae</taxon>
        <taxon>Macleaya</taxon>
    </lineage>
</organism>
<dbReference type="Pfam" id="PF02256">
    <property type="entry name" value="Fe_hyd_SSU"/>
    <property type="match status" value="1"/>
</dbReference>
<comment type="caution">
    <text evidence="7">The sequence shown here is derived from an EMBL/GenBank/DDBJ whole genome shotgun (WGS) entry which is preliminary data.</text>
</comment>
<gene>
    <name evidence="7" type="ORF">BVC80_8973g25</name>
</gene>
<protein>
    <submittedName>
        <fullName evidence="7">Iron hydrogenase</fullName>
    </submittedName>
</protein>
<evidence type="ECO:0000313" key="8">
    <source>
        <dbReference type="Proteomes" id="UP000195402"/>
    </source>
</evidence>
<dbReference type="Gene3D" id="3.40.50.1780">
    <property type="match status" value="1"/>
</dbReference>
<sequence>MSDKFSPTLRISDLNDFIAPSQACIVSLKGLKASMPTIKQDRVENQVQVAPPSKPLDTEPVKISLKDCLACSGCITSAETVMLEKQSLEGFLSNIKDGKAVIVSLSPQSRASLAAHFGLSPYQVFGKLTTFFKSLGVKAIFDTSCSRDLSLIESCNEFVARYNKKHSANGDALLPMISSACPGWICYAEKTLGSYILPHISSVKSPQQTIGATIKHHVCQKMGLTPDKVYHVTVMPCYDKKLEAARDDFLFPFNSMGETVNESEDLRTAEVDSVLTSGEVLELIQLKSVDLKALEESPLDRLLTNVDEEGRLYGVSGGSGGYADTIFRHAAKTLFGREIEGPLDFRVIRNSDFREVNLEVEGKAVLKFALCYGFRNLQNIVRKIKIGKCDYHFLEVMACPSGCLNGGGQIKPKEGQSGKDLIQSLETVYMEDVLVANPFENPLVKRLYDEWLGRPGSEKAKKHIHTEYHPMVKSITAQLHNWTCAKGASSTPSSLSVLQQRTLNISLSGQPIQYKAALFLSI</sequence>
<dbReference type="SUPFAM" id="SSF53920">
    <property type="entry name" value="Fe-only hydrogenase"/>
    <property type="match status" value="1"/>
</dbReference>
<keyword evidence="8" id="KW-1185">Reference proteome</keyword>
<dbReference type="InParanoid" id="A0A200PMP5"/>
<evidence type="ECO:0000259" key="6">
    <source>
        <dbReference type="SMART" id="SM00902"/>
    </source>
</evidence>
<dbReference type="InterPro" id="IPR050340">
    <property type="entry name" value="Cytosolic_Fe-S_CAF"/>
</dbReference>
<evidence type="ECO:0000256" key="1">
    <source>
        <dbReference type="ARBA" id="ARBA00006596"/>
    </source>
</evidence>
<dbReference type="EMBL" id="MVGT01004437">
    <property type="protein sequence ID" value="OUZ99479.1"/>
    <property type="molecule type" value="Genomic_DNA"/>
</dbReference>
<dbReference type="AlphaFoldDB" id="A0A200PMP5"/>
<dbReference type="InterPro" id="IPR004108">
    <property type="entry name" value="Fe_hydrogenase_lsu_C"/>
</dbReference>
<keyword evidence="5" id="KW-0411">Iron-sulfur</keyword>
<dbReference type="FunFam" id="3.30.70.20:FF:000042">
    <property type="entry name" value="Cytosolic Fe-S cluster assembly factor NAR1"/>
    <property type="match status" value="1"/>
</dbReference>
<evidence type="ECO:0000256" key="4">
    <source>
        <dbReference type="ARBA" id="ARBA00023004"/>
    </source>
</evidence>
<accession>A0A200PMP5</accession>
<keyword evidence="2" id="KW-0004">4Fe-4S</keyword>
<dbReference type="SMART" id="SM00902">
    <property type="entry name" value="Fe_hyd_SSU"/>
    <property type="match status" value="1"/>
</dbReference>
<evidence type="ECO:0000313" key="7">
    <source>
        <dbReference type="EMBL" id="OUZ99479.1"/>
    </source>
</evidence>
<reference evidence="7 8" key="1">
    <citation type="journal article" date="2017" name="Mol. Plant">
        <title>The Genome of Medicinal Plant Macleaya cordata Provides New Insights into Benzylisoquinoline Alkaloids Metabolism.</title>
        <authorList>
            <person name="Liu X."/>
            <person name="Liu Y."/>
            <person name="Huang P."/>
            <person name="Ma Y."/>
            <person name="Qing Z."/>
            <person name="Tang Q."/>
            <person name="Cao H."/>
            <person name="Cheng P."/>
            <person name="Zheng Y."/>
            <person name="Yuan Z."/>
            <person name="Zhou Y."/>
            <person name="Liu J."/>
            <person name="Tang Z."/>
            <person name="Zhuo Y."/>
            <person name="Zhang Y."/>
            <person name="Yu L."/>
            <person name="Huang J."/>
            <person name="Yang P."/>
            <person name="Peng Q."/>
            <person name="Zhang J."/>
            <person name="Jiang W."/>
            <person name="Zhang Z."/>
            <person name="Lin K."/>
            <person name="Ro D.K."/>
            <person name="Chen X."/>
            <person name="Xiong X."/>
            <person name="Shang Y."/>
            <person name="Huang S."/>
            <person name="Zeng J."/>
        </authorList>
    </citation>
    <scope>NUCLEOTIDE SEQUENCE [LARGE SCALE GENOMIC DNA]</scope>
    <source>
        <strain evidence="8">cv. BLH2017</strain>
        <tissue evidence="7">Root</tissue>
    </source>
</reference>
<name>A0A200PMP5_MACCD</name>
<dbReference type="OrthoDB" id="10253113at2759"/>